<proteinExistence type="predicted"/>
<dbReference type="RefSeq" id="WP_214159475.1">
    <property type="nucleotide sequence ID" value="NZ_JAHBAY010000014.1"/>
</dbReference>
<keyword evidence="1" id="KW-1133">Transmembrane helix</keyword>
<protein>
    <submittedName>
        <fullName evidence="2">Uncharacterized protein</fullName>
    </submittedName>
</protein>
<reference evidence="2 3" key="1">
    <citation type="submission" date="2021-05" db="EMBL/GenBank/DDBJ databases">
        <title>Kineosporia and Streptomyces sp. nov. two new marine actinobacteria isolated from Coral.</title>
        <authorList>
            <person name="Buangrab K."/>
            <person name="Sutthacheep M."/>
            <person name="Yeemin T."/>
            <person name="Harunari E."/>
            <person name="Igarashi Y."/>
            <person name="Kanchanasin P."/>
            <person name="Tanasupawat S."/>
            <person name="Phongsopitanun W."/>
        </authorList>
    </citation>
    <scope>NUCLEOTIDE SEQUENCE [LARGE SCALE GENOMIC DNA]</scope>
    <source>
        <strain evidence="2 3">J2-2</strain>
    </source>
</reference>
<gene>
    <name evidence="2" type="ORF">KIH74_28595</name>
</gene>
<evidence type="ECO:0000313" key="2">
    <source>
        <dbReference type="EMBL" id="MBT0772936.1"/>
    </source>
</evidence>
<keyword evidence="1" id="KW-0472">Membrane</keyword>
<dbReference type="EMBL" id="JAHBAY010000014">
    <property type="protein sequence ID" value="MBT0772936.1"/>
    <property type="molecule type" value="Genomic_DNA"/>
</dbReference>
<organism evidence="2 3">
    <name type="scientific">Kineosporia corallincola</name>
    <dbReference type="NCBI Taxonomy" id="2835133"/>
    <lineage>
        <taxon>Bacteria</taxon>
        <taxon>Bacillati</taxon>
        <taxon>Actinomycetota</taxon>
        <taxon>Actinomycetes</taxon>
        <taxon>Kineosporiales</taxon>
        <taxon>Kineosporiaceae</taxon>
        <taxon>Kineosporia</taxon>
    </lineage>
</organism>
<sequence length="264" mass="29243">MSVPRGFAARDGLYGAGIRYRRPQHLASSDGRHYDAEVQKLLTSLVEEIERQTLLTTDRHEPTAPTEADIDAAFGVAILSRMMNRQLPAFSRLESLFRPVLKVRYRLPETWAPSVVTYFEDRTAELIGRWATETDRLLLDDRSLDPGQAIENALYAVISVLRVRAAQQATPPAAADIETADTKPITWTQRFLTGFRIRIFWAWLRSSLRRLCGAILITMGGVGGLWTAVQKELLDEGIDGPGPWALALVVVGAVVMLAGGRSAD</sequence>
<comment type="caution">
    <text evidence="2">The sequence shown here is derived from an EMBL/GenBank/DDBJ whole genome shotgun (WGS) entry which is preliminary data.</text>
</comment>
<accession>A0ABS5TPA9</accession>
<name>A0ABS5TPA9_9ACTN</name>
<keyword evidence="1" id="KW-0812">Transmembrane</keyword>
<dbReference type="Proteomes" id="UP001197247">
    <property type="component" value="Unassembled WGS sequence"/>
</dbReference>
<feature type="transmembrane region" description="Helical" evidence="1">
    <location>
        <begin position="241"/>
        <end position="260"/>
    </location>
</feature>
<evidence type="ECO:0000256" key="1">
    <source>
        <dbReference type="SAM" id="Phobius"/>
    </source>
</evidence>
<evidence type="ECO:0000313" key="3">
    <source>
        <dbReference type="Proteomes" id="UP001197247"/>
    </source>
</evidence>
<feature type="transmembrane region" description="Helical" evidence="1">
    <location>
        <begin position="211"/>
        <end position="229"/>
    </location>
</feature>
<keyword evidence="3" id="KW-1185">Reference proteome</keyword>